<evidence type="ECO:0000259" key="1">
    <source>
        <dbReference type="Pfam" id="PF04326"/>
    </source>
</evidence>
<dbReference type="AlphaFoldDB" id="A0AAW9KMF1"/>
<dbReference type="InterPro" id="IPR038461">
    <property type="entry name" value="Schlafen_AlbA_2_dom_sf"/>
</dbReference>
<comment type="caution">
    <text evidence="2">The sequence shown here is derived from an EMBL/GenBank/DDBJ whole genome shotgun (WGS) entry which is preliminary data.</text>
</comment>
<reference evidence="2 3" key="1">
    <citation type="submission" date="2023-06" db="EMBL/GenBank/DDBJ databases">
        <title>Actinomyces orist ORNL 0101 HMT-893 genome.</title>
        <authorList>
            <person name="Johnston C.D."/>
            <person name="Chen T."/>
            <person name="Dewhirst F.E."/>
        </authorList>
    </citation>
    <scope>NUCLEOTIDE SEQUENCE [LARGE SCALE GENOMIC DNA]</scope>
    <source>
        <strain evidence="2 3">ORNL 0101</strain>
    </source>
</reference>
<evidence type="ECO:0000313" key="2">
    <source>
        <dbReference type="EMBL" id="MEA1305621.1"/>
    </source>
</evidence>
<feature type="domain" description="Schlafen AlbA-2" evidence="1">
    <location>
        <begin position="24"/>
        <end position="146"/>
    </location>
</feature>
<dbReference type="EMBL" id="JAXBCZ010000002">
    <property type="protein sequence ID" value="MEA1305621.1"/>
    <property type="molecule type" value="Genomic_DNA"/>
</dbReference>
<dbReference type="PANTHER" id="PTHR30595:SF6">
    <property type="entry name" value="SCHLAFEN ALBA-2 DOMAIN-CONTAINING PROTEIN"/>
    <property type="match status" value="1"/>
</dbReference>
<dbReference type="RefSeq" id="WP_075391686.1">
    <property type="nucleotide sequence ID" value="NZ_JAXBCZ010000002.1"/>
</dbReference>
<proteinExistence type="predicted"/>
<gene>
    <name evidence="2" type="ORF">QU665_11190</name>
</gene>
<dbReference type="Gene3D" id="3.30.565.60">
    <property type="match status" value="1"/>
</dbReference>
<dbReference type="Proteomes" id="UP001289581">
    <property type="component" value="Unassembled WGS sequence"/>
</dbReference>
<keyword evidence="2" id="KW-0067">ATP-binding</keyword>
<keyword evidence="2" id="KW-0547">Nucleotide-binding</keyword>
<accession>A0AAW9KMF1</accession>
<protein>
    <submittedName>
        <fullName evidence="2">ATP-binding protein</fullName>
    </submittedName>
</protein>
<dbReference type="Gene3D" id="3.30.950.30">
    <property type="entry name" value="Schlafen, AAA domain"/>
    <property type="match status" value="1"/>
</dbReference>
<dbReference type="Pfam" id="PF13749">
    <property type="entry name" value="HATPase_c_4"/>
    <property type="match status" value="1"/>
</dbReference>
<dbReference type="InterPro" id="IPR038475">
    <property type="entry name" value="RecG_C_sf"/>
</dbReference>
<dbReference type="PANTHER" id="PTHR30595">
    <property type="entry name" value="GLPR-RELATED TRANSCRIPTIONAL REPRESSOR"/>
    <property type="match status" value="1"/>
</dbReference>
<dbReference type="GO" id="GO:0005524">
    <property type="term" value="F:ATP binding"/>
    <property type="evidence" value="ECO:0007669"/>
    <property type="project" value="UniProtKB-KW"/>
</dbReference>
<sequence>MTMRNSVERDWGRLVRRILSLGPESEIVEYKENNTDPEMIGQRISALSNGATLRGEANGYLVWGVRDDALHVVGTNFDPLTAKGKGNEDLLPWLSRYIHPRLDIQVGEAEIDGARVVVMEVPAAGESPTTFRREAFIRRQSYCKRLVNEPDLEKRLWAALNDKSFEGEYALQDLDESELLELIDYPAYFELLGQPLPENRAELLDALMKHGIVSQSVARGWAISNVGGLLLARDLREFPRLDRKAVRVVVYDGWGRMQTVREYGDNRGYAAAFQSVIAEVVRSVPVREEIVDGLRRERTEYPEIAVRELVANALVHQDLSVHGAGPMVEVFTDRIEISNPGRPVTNYRRFVDSAPVSRNERVARLMRLFGICEERGSGWDKVIDATERALLPAPRVKVEEAATRVTLLGARPLSTMDPEDRTNAIYLHACLRYVNQQPMTNTSVRERFGIETRNASQVSRFIKESIDEGLVVVYDPDAGTKARRYVPFWASPRLREPNHLLD</sequence>
<organism evidence="2 3">
    <name type="scientific">Actinomyces oris</name>
    <dbReference type="NCBI Taxonomy" id="544580"/>
    <lineage>
        <taxon>Bacteria</taxon>
        <taxon>Bacillati</taxon>
        <taxon>Actinomycetota</taxon>
        <taxon>Actinomycetes</taxon>
        <taxon>Actinomycetales</taxon>
        <taxon>Actinomycetaceae</taxon>
        <taxon>Actinomyces</taxon>
    </lineage>
</organism>
<evidence type="ECO:0000313" key="3">
    <source>
        <dbReference type="Proteomes" id="UP001289581"/>
    </source>
</evidence>
<keyword evidence="3" id="KW-1185">Reference proteome</keyword>
<dbReference type="Pfam" id="PF04326">
    <property type="entry name" value="SLFN_AlbA_2"/>
    <property type="match status" value="1"/>
</dbReference>
<name>A0AAW9KMF1_9ACTO</name>
<dbReference type="InterPro" id="IPR007421">
    <property type="entry name" value="Schlafen_AlbA_2_dom"/>
</dbReference>